<organism evidence="4 5">
    <name type="scientific">Trichomonas vaginalis (strain ATCC PRA-98 / G3)</name>
    <dbReference type="NCBI Taxonomy" id="412133"/>
    <lineage>
        <taxon>Eukaryota</taxon>
        <taxon>Metamonada</taxon>
        <taxon>Parabasalia</taxon>
        <taxon>Trichomonadida</taxon>
        <taxon>Trichomonadidae</taxon>
        <taxon>Trichomonas</taxon>
    </lineage>
</organism>
<dbReference type="AlphaFoldDB" id="A2E847"/>
<evidence type="ECO:0000256" key="3">
    <source>
        <dbReference type="PROSITE-ProRule" id="PRU00221"/>
    </source>
</evidence>
<dbReference type="Proteomes" id="UP000001542">
    <property type="component" value="Unassembled WGS sequence"/>
</dbReference>
<keyword evidence="5" id="KW-1185">Reference proteome</keyword>
<dbReference type="PANTHER" id="PTHR44499:SF1">
    <property type="entry name" value="JOUBERIN"/>
    <property type="match status" value="1"/>
</dbReference>
<dbReference type="InterPro" id="IPR020472">
    <property type="entry name" value="WD40_PAC1"/>
</dbReference>
<dbReference type="Gene3D" id="2.130.10.10">
    <property type="entry name" value="YVTN repeat-like/Quinoprotein amine dehydrogenase"/>
    <property type="match status" value="1"/>
</dbReference>
<feature type="repeat" description="WD" evidence="3">
    <location>
        <begin position="496"/>
        <end position="525"/>
    </location>
</feature>
<reference evidence="4" key="2">
    <citation type="journal article" date="2007" name="Science">
        <title>Draft genome sequence of the sexually transmitted pathogen Trichomonas vaginalis.</title>
        <authorList>
            <person name="Carlton J.M."/>
            <person name="Hirt R.P."/>
            <person name="Silva J.C."/>
            <person name="Delcher A.L."/>
            <person name="Schatz M."/>
            <person name="Zhao Q."/>
            <person name="Wortman J.R."/>
            <person name="Bidwell S.L."/>
            <person name="Alsmark U.C.M."/>
            <person name="Besteiro S."/>
            <person name="Sicheritz-Ponten T."/>
            <person name="Noel C.J."/>
            <person name="Dacks J.B."/>
            <person name="Foster P.G."/>
            <person name="Simillion C."/>
            <person name="Van de Peer Y."/>
            <person name="Miranda-Saavedra D."/>
            <person name="Barton G.J."/>
            <person name="Westrop G.D."/>
            <person name="Mueller S."/>
            <person name="Dessi D."/>
            <person name="Fiori P.L."/>
            <person name="Ren Q."/>
            <person name="Paulsen I."/>
            <person name="Zhang H."/>
            <person name="Bastida-Corcuera F.D."/>
            <person name="Simoes-Barbosa A."/>
            <person name="Brown M.T."/>
            <person name="Hayes R.D."/>
            <person name="Mukherjee M."/>
            <person name="Okumura C.Y."/>
            <person name="Schneider R."/>
            <person name="Smith A.J."/>
            <person name="Vanacova S."/>
            <person name="Villalvazo M."/>
            <person name="Haas B.J."/>
            <person name="Pertea M."/>
            <person name="Feldblyum T.V."/>
            <person name="Utterback T.R."/>
            <person name="Shu C.L."/>
            <person name="Osoegawa K."/>
            <person name="de Jong P.J."/>
            <person name="Hrdy I."/>
            <person name="Horvathova L."/>
            <person name="Zubacova Z."/>
            <person name="Dolezal P."/>
            <person name="Malik S.B."/>
            <person name="Logsdon J.M. Jr."/>
            <person name="Henze K."/>
            <person name="Gupta A."/>
            <person name="Wang C.C."/>
            <person name="Dunne R.L."/>
            <person name="Upcroft J.A."/>
            <person name="Upcroft P."/>
            <person name="White O."/>
            <person name="Salzberg S.L."/>
            <person name="Tang P."/>
            <person name="Chiu C.-H."/>
            <person name="Lee Y.-S."/>
            <person name="Embley T.M."/>
            <person name="Coombs G.H."/>
            <person name="Mottram J.C."/>
            <person name="Tachezy J."/>
            <person name="Fraser-Liggett C.M."/>
            <person name="Johnson P.J."/>
        </authorList>
    </citation>
    <scope>NUCLEOTIDE SEQUENCE [LARGE SCALE GENOMIC DNA]</scope>
    <source>
        <strain evidence="4">G3</strain>
    </source>
</reference>
<dbReference type="VEuPathDB" id="TrichDB:TVAG_498590"/>
<feature type="repeat" description="WD" evidence="3">
    <location>
        <begin position="345"/>
        <end position="387"/>
    </location>
</feature>
<dbReference type="OrthoDB" id="2096344at2759"/>
<dbReference type="VEuPathDB" id="TrichDB:TVAGG3_0972640"/>
<evidence type="ECO:0000256" key="1">
    <source>
        <dbReference type="ARBA" id="ARBA00022574"/>
    </source>
</evidence>
<protein>
    <submittedName>
        <fullName evidence="4">Uncharacterized protein</fullName>
    </submittedName>
</protein>
<dbReference type="PANTHER" id="PTHR44499">
    <property type="entry name" value="JOUBERIN"/>
    <property type="match status" value="1"/>
</dbReference>
<dbReference type="EMBL" id="DS113324">
    <property type="protein sequence ID" value="EAY11165.1"/>
    <property type="molecule type" value="Genomic_DNA"/>
</dbReference>
<dbReference type="OMA" id="ILETANC"/>
<keyword evidence="1 3" id="KW-0853">WD repeat</keyword>
<dbReference type="PROSITE" id="PS50294">
    <property type="entry name" value="WD_REPEATS_REGION"/>
    <property type="match status" value="2"/>
</dbReference>
<dbReference type="GO" id="GO:0036064">
    <property type="term" value="C:ciliary basal body"/>
    <property type="evidence" value="ECO:0000318"/>
    <property type="project" value="GO_Central"/>
</dbReference>
<gene>
    <name evidence="4" type="ORF">TVAG_498590</name>
</gene>
<evidence type="ECO:0000256" key="2">
    <source>
        <dbReference type="ARBA" id="ARBA00022737"/>
    </source>
</evidence>
<dbReference type="eggNOG" id="KOG0266">
    <property type="taxonomic scope" value="Eukaryota"/>
</dbReference>
<proteinExistence type="predicted"/>
<dbReference type="InParanoid" id="A2E847"/>
<dbReference type="PRINTS" id="PR00320">
    <property type="entry name" value="GPROTEINBRPT"/>
</dbReference>
<dbReference type="SMR" id="A2E847"/>
<dbReference type="STRING" id="5722.A2E847"/>
<dbReference type="PROSITE" id="PS50082">
    <property type="entry name" value="WD_REPEATS_2"/>
    <property type="match status" value="3"/>
</dbReference>
<reference evidence="4" key="1">
    <citation type="submission" date="2006-10" db="EMBL/GenBank/DDBJ databases">
        <authorList>
            <person name="Amadeo P."/>
            <person name="Zhao Q."/>
            <person name="Wortman J."/>
            <person name="Fraser-Liggett C."/>
            <person name="Carlton J."/>
        </authorList>
    </citation>
    <scope>NUCLEOTIDE SEQUENCE</scope>
    <source>
        <strain evidence="4">G3</strain>
    </source>
</reference>
<dbReference type="InterPro" id="IPR001680">
    <property type="entry name" value="WD40_rpt"/>
</dbReference>
<evidence type="ECO:0000313" key="4">
    <source>
        <dbReference type="EMBL" id="EAY11165.1"/>
    </source>
</evidence>
<dbReference type="SMART" id="SM00320">
    <property type="entry name" value="WD40"/>
    <property type="match status" value="5"/>
</dbReference>
<dbReference type="SUPFAM" id="SSF50978">
    <property type="entry name" value="WD40 repeat-like"/>
    <property type="match status" value="1"/>
</dbReference>
<dbReference type="GO" id="GO:0044458">
    <property type="term" value="P:motile cilium assembly"/>
    <property type="evidence" value="ECO:0000318"/>
    <property type="project" value="GO_Central"/>
</dbReference>
<dbReference type="InterPro" id="IPR036322">
    <property type="entry name" value="WD40_repeat_dom_sf"/>
</dbReference>
<feature type="repeat" description="WD" evidence="3">
    <location>
        <begin position="302"/>
        <end position="333"/>
    </location>
</feature>
<name>A2E847_TRIV3</name>
<keyword evidence="2" id="KW-0677">Repeat</keyword>
<dbReference type="Pfam" id="PF00400">
    <property type="entry name" value="WD40"/>
    <property type="match status" value="4"/>
</dbReference>
<dbReference type="InterPro" id="IPR015943">
    <property type="entry name" value="WD40/YVTN_repeat-like_dom_sf"/>
</dbReference>
<evidence type="ECO:0000313" key="5">
    <source>
        <dbReference type="Proteomes" id="UP000001542"/>
    </source>
</evidence>
<dbReference type="InterPro" id="IPR052803">
    <property type="entry name" value="Cilium-Associated_Jouberin"/>
</dbReference>
<accession>A2E847</accession>
<sequence length="581" mass="65183">MENQIFTINIVGATDIYPNEPLDHVVVRISIVDQSTGNVIKKSLITENENEIPRKCMSPYETTEYISPVCTKTVSIDNVKRLAPYWDDSFIFNESVTTILKENIVVYFEIIDLDVPKDKHHQTPIAWAFLKPLASNGTYNIDHPCKLHLHYYPKNFNPQLQGTFVPVSKLLNNPSKFLAYLSVEIKTSETHELYDVTGRPKHFFHREVGSESIETLVYHEESAEEEIEKAEAEAPQIIRPANKNCKIPRLLKAQFPVGENGAHALCFNNNGDILVAAVKTGATYSIQFFSVNDIENSLALIRNAHHDIIYELTFSSDDKYLMSASADGDVKVWHGNGDSQQPVNTLPHPCNVYTAKFHPQDSRLVATGARDSLVRLWDRTKNSCTAELRGNVGTINSLVFSPDGKSMYAGDSTGIITVFNTDVTVEGTDGVSRKSVVKEDEIKNVPIVHLSMERSNFSLLVYTKDSMLRVFETKVMVPSQRYSGVVCNKFMMSGVFSPDCQYILAGSEDGTAKVWTVRKAELIPTAEWNFQFTTPLTAVAWNRVENMVAFSSFGPRMPIIVFCDPSPLPVVIEESDEVDQY</sequence>